<sequence>MLFFQKSTKWAISTLNQFIPPPLASLESNCPNHNNLSI</sequence>
<dbReference type="Proteomes" id="UP000054632">
    <property type="component" value="Unassembled WGS sequence"/>
</dbReference>
<reference evidence="1 2" key="1">
    <citation type="submission" date="2015-01" db="EMBL/GenBank/DDBJ databases">
        <title>Evolution of Trichinella species and genotypes.</title>
        <authorList>
            <person name="Korhonen P.K."/>
            <person name="Edoardo P."/>
            <person name="Giuseppe L.R."/>
            <person name="Gasser R.B."/>
        </authorList>
    </citation>
    <scope>NUCLEOTIDE SEQUENCE [LARGE SCALE GENOMIC DNA]</scope>
    <source>
        <strain evidence="1">ISS13</strain>
    </source>
</reference>
<comment type="caution">
    <text evidence="1">The sequence shown here is derived from an EMBL/GenBank/DDBJ whole genome shotgun (WGS) entry which is preliminary data.</text>
</comment>
<name>A0A0V1DMK0_TRIPS</name>
<protein>
    <submittedName>
        <fullName evidence="1">Uncharacterized protein</fullName>
    </submittedName>
</protein>
<accession>A0A0V1DMK0</accession>
<organism evidence="1 2">
    <name type="scientific">Trichinella pseudospiralis</name>
    <name type="common">Parasitic roundworm</name>
    <dbReference type="NCBI Taxonomy" id="6337"/>
    <lineage>
        <taxon>Eukaryota</taxon>
        <taxon>Metazoa</taxon>
        <taxon>Ecdysozoa</taxon>
        <taxon>Nematoda</taxon>
        <taxon>Enoplea</taxon>
        <taxon>Dorylaimia</taxon>
        <taxon>Trichinellida</taxon>
        <taxon>Trichinellidae</taxon>
        <taxon>Trichinella</taxon>
    </lineage>
</organism>
<evidence type="ECO:0000313" key="1">
    <source>
        <dbReference type="EMBL" id="KRY62781.1"/>
    </source>
</evidence>
<dbReference type="EMBL" id="JYDR01001875">
    <property type="protein sequence ID" value="KRY62781.1"/>
    <property type="molecule type" value="Genomic_DNA"/>
</dbReference>
<gene>
    <name evidence="1" type="ORF">T4A_12549</name>
</gene>
<proteinExistence type="predicted"/>
<dbReference type="AlphaFoldDB" id="A0A0V1DMK0"/>
<evidence type="ECO:0000313" key="2">
    <source>
        <dbReference type="Proteomes" id="UP000054632"/>
    </source>
</evidence>